<evidence type="ECO:0000259" key="7">
    <source>
        <dbReference type="Pfam" id="PF18087"/>
    </source>
</evidence>
<evidence type="ECO:0000256" key="5">
    <source>
        <dbReference type="ARBA" id="ARBA00023859"/>
    </source>
</evidence>
<feature type="region of interest" description="N-terminal alpha-helix" evidence="6">
    <location>
        <begin position="17"/>
        <end position="198"/>
    </location>
</feature>
<accession>A0A7C3ZUB8</accession>
<evidence type="ECO:0000259" key="8">
    <source>
        <dbReference type="Pfam" id="PF18578"/>
    </source>
</evidence>
<comment type="caution">
    <text evidence="10">The sequence shown here is derived from an EMBL/GenBank/DDBJ whole genome shotgun (WGS) entry which is preliminary data.</text>
</comment>
<dbReference type="PANTHER" id="PTHR35299:SF6">
    <property type="entry name" value="RUBISCO ACCUMULATION FACTOR 1"/>
    <property type="match status" value="1"/>
</dbReference>
<reference evidence="10" key="1">
    <citation type="journal article" date="2020" name="mSystems">
        <title>Genome- and Community-Level Interaction Insights into Carbon Utilization and Element Cycling Functions of Hydrothermarchaeota in Hydrothermal Sediment.</title>
        <authorList>
            <person name="Zhou Z."/>
            <person name="Liu Y."/>
            <person name="Xu W."/>
            <person name="Pan J."/>
            <person name="Luo Z.H."/>
            <person name="Li M."/>
        </authorList>
    </citation>
    <scope>NUCLEOTIDE SEQUENCE [LARGE SCALE GENOMIC DNA]</scope>
    <source>
        <strain evidence="10">SpSt-374</strain>
    </source>
</reference>
<dbReference type="InterPro" id="IPR041358">
    <property type="entry name" value="Raf1_N"/>
</dbReference>
<name>A0A7C3ZUB8_9CYAN</name>
<keyword evidence="1 6" id="KW-0963">Cytoplasm</keyword>
<proteinExistence type="inferred from homology"/>
<dbReference type="Pfam" id="PF18578">
    <property type="entry name" value="Raf1_N"/>
    <property type="match status" value="1"/>
</dbReference>
<dbReference type="AlphaFoldDB" id="A0A7C3ZUB8"/>
<feature type="domain" description="Rubisco accumulation factor 1 alpha-helical" evidence="8">
    <location>
        <begin position="91"/>
        <end position="196"/>
    </location>
</feature>
<sequence length="362" mass="40163">MTQQPLEPPTPSSPLSEAAATELLEILSRKQGTWVDWGRACQQLHKAGYKPDVIFEQTGFQAVQQNQIGVAAQVFDSIVKAGASDEVQSYYTGPRADVLYELRILNQERRFAAAQLAMEKRLEAETAREVARAFQEFSLIAQIPAGFVDHPGDALACQCWKTARQKKDLQERSRLIAKGLKFAHSATAREQIEKLLSDFTVVGSRSAPLMPIYRVEAEDELPRIISVIGSLPLPAQAIDNVPKFEETEPFRIANFPGGTAVAPIPGWQVILKAKTPVGILCSSHELPTPIPGKPEAVLVIIDLDQTQWDANSYFLVAPDNNLAFKWFETPPETPILGQVVLVMRPKKIFDENAITEPWQIDE</sequence>
<dbReference type="Pfam" id="PF18579">
    <property type="entry name" value="Raf1_HTH"/>
    <property type="match status" value="1"/>
</dbReference>
<evidence type="ECO:0000256" key="6">
    <source>
        <dbReference type="HAMAP-Rule" id="MF_00856"/>
    </source>
</evidence>
<comment type="function">
    <text evidence="6">A major RuBisCO chaperone. Acts after GroEL-GroES chaperonin to fold and/or assemble the large subunit of RuBisCO (ccbL, rbcL). Cooperates with RbcX in RbcL folding, plays the major role in assembly of dimers into RbcL(8)-Raf1(8) intermediate complexes. RbcS replaces Raf1, leading to holoenzyme formation.</text>
</comment>
<keyword evidence="3 6" id="KW-0143">Chaperone</keyword>
<comment type="subcellular location">
    <subcellularLocation>
        <location evidence="6">Cytoplasm</location>
    </subcellularLocation>
</comment>
<dbReference type="InterPro" id="IPR046382">
    <property type="entry name" value="Raf1_cyn"/>
</dbReference>
<evidence type="ECO:0000256" key="2">
    <source>
        <dbReference type="ARBA" id="ARBA00022531"/>
    </source>
</evidence>
<comment type="subunit">
    <text evidence="6">Homodimer. Forms an RbcL(8)-Raf1(8) complex. Forms complexes of many stoichiometries with RbcL with and without RbcS. RbcX and Raf1 can bind simultaneously to RbcL.</text>
</comment>
<dbReference type="PANTHER" id="PTHR35299">
    <property type="entry name" value="RUBISCO ACCUMULATION FACTOR 1"/>
    <property type="match status" value="1"/>
</dbReference>
<dbReference type="GO" id="GO:0015977">
    <property type="term" value="P:carbon fixation"/>
    <property type="evidence" value="ECO:0007669"/>
    <property type="project" value="UniProtKB-UniRule"/>
</dbReference>
<evidence type="ECO:0000259" key="9">
    <source>
        <dbReference type="Pfam" id="PF18579"/>
    </source>
</evidence>
<feature type="domain" description="Rubisco accumulation factor 1 C-terminal" evidence="7">
    <location>
        <begin position="210"/>
        <end position="347"/>
    </location>
</feature>
<dbReference type="EMBL" id="DSPX01000126">
    <property type="protein sequence ID" value="HGG01466.1"/>
    <property type="molecule type" value="Genomic_DNA"/>
</dbReference>
<dbReference type="InterPro" id="IPR040858">
    <property type="entry name" value="Raf1_C"/>
</dbReference>
<protein>
    <recommendedName>
        <fullName evidence="5 6">RuBisCO accumulation factor 1</fullName>
    </recommendedName>
</protein>
<feature type="domain" description="Rubisco accumulation factor 1 helix turn helix" evidence="9">
    <location>
        <begin position="20"/>
        <end position="79"/>
    </location>
</feature>
<dbReference type="InterPro" id="IPR040781">
    <property type="entry name" value="Raf1_HTH"/>
</dbReference>
<comment type="similarity">
    <text evidence="6">Belongs to the RAF family.</text>
</comment>
<dbReference type="Pfam" id="PF18087">
    <property type="entry name" value="RuBisCo_chap_C"/>
    <property type="match status" value="1"/>
</dbReference>
<evidence type="ECO:0000256" key="4">
    <source>
        <dbReference type="ARBA" id="ARBA00023300"/>
    </source>
</evidence>
<keyword evidence="4 6" id="KW-0120">Carbon dioxide fixation</keyword>
<dbReference type="GO" id="GO:0110102">
    <property type="term" value="P:ribulose bisphosphate carboxylase complex assembly"/>
    <property type="evidence" value="ECO:0007669"/>
    <property type="project" value="UniProtKB-UniRule"/>
</dbReference>
<dbReference type="GO" id="GO:0005737">
    <property type="term" value="C:cytoplasm"/>
    <property type="evidence" value="ECO:0007669"/>
    <property type="project" value="UniProtKB-SubCell"/>
</dbReference>
<dbReference type="InterPro" id="IPR037494">
    <property type="entry name" value="RAF1"/>
</dbReference>
<evidence type="ECO:0000313" key="10">
    <source>
        <dbReference type="EMBL" id="HGG01466.1"/>
    </source>
</evidence>
<evidence type="ECO:0000256" key="3">
    <source>
        <dbReference type="ARBA" id="ARBA00023186"/>
    </source>
</evidence>
<organism evidence="10">
    <name type="scientific">Planktothricoides sp. SpSt-374</name>
    <dbReference type="NCBI Taxonomy" id="2282167"/>
    <lineage>
        <taxon>Bacteria</taxon>
        <taxon>Bacillati</taxon>
        <taxon>Cyanobacteriota</taxon>
        <taxon>Cyanophyceae</taxon>
        <taxon>Oscillatoriophycideae</taxon>
        <taxon>Oscillatoriales</taxon>
        <taxon>Oscillatoriaceae</taxon>
        <taxon>Planktothricoides</taxon>
    </lineage>
</organism>
<keyword evidence="2 6" id="KW-0602">Photosynthesis</keyword>
<dbReference type="GO" id="GO:0015979">
    <property type="term" value="P:photosynthesis"/>
    <property type="evidence" value="ECO:0007669"/>
    <property type="project" value="UniProtKB-KW"/>
</dbReference>
<evidence type="ECO:0000256" key="1">
    <source>
        <dbReference type="ARBA" id="ARBA00022490"/>
    </source>
</evidence>
<dbReference type="HAMAP" id="MF_00856">
    <property type="entry name" value="Raf1"/>
    <property type="match status" value="1"/>
</dbReference>
<comment type="domain">
    <text evidence="6">Has 3 domains, the N-terminal alpha-helical domain, an extended flexible linker and the C-terminal beta-sheet domain. The 2 C-terminal beta-sheet domains are swapped and pack against each other to form the dimer interface.</text>
</comment>
<feature type="region of interest" description="C-terminal beta-sheet" evidence="6">
    <location>
        <begin position="222"/>
        <end position="348"/>
    </location>
</feature>
<gene>
    <name evidence="6" type="primary">raf1</name>
    <name evidence="10" type="ORF">ENR15_12660</name>
</gene>